<evidence type="ECO:0000313" key="11">
    <source>
        <dbReference type="EMBL" id="RLM64369.1"/>
    </source>
</evidence>
<keyword evidence="3 7" id="KW-0479">Metal-binding</keyword>
<dbReference type="CDD" id="cd11075">
    <property type="entry name" value="CYP77_89"/>
    <property type="match status" value="1"/>
</dbReference>
<evidence type="ECO:0000256" key="6">
    <source>
        <dbReference type="ARBA" id="ARBA00023033"/>
    </source>
</evidence>
<comment type="cofactor">
    <cofactor evidence="7">
        <name>heme</name>
        <dbReference type="ChEBI" id="CHEBI:30413"/>
    </cofactor>
</comment>
<name>A0A3L6PV06_PANMI</name>
<dbReference type="PANTHER" id="PTHR47944:SF19">
    <property type="entry name" value="CYTOCHROME P450 77A4"/>
    <property type="match status" value="1"/>
</dbReference>
<evidence type="ECO:0008006" key="13">
    <source>
        <dbReference type="Google" id="ProtNLM"/>
    </source>
</evidence>
<evidence type="ECO:0000256" key="4">
    <source>
        <dbReference type="ARBA" id="ARBA00023002"/>
    </source>
</evidence>
<proteinExistence type="inferred from homology"/>
<gene>
    <name evidence="11" type="ORF">C2845_PM16G06770</name>
</gene>
<dbReference type="Pfam" id="PF00067">
    <property type="entry name" value="p450"/>
    <property type="match status" value="1"/>
</dbReference>
<evidence type="ECO:0000256" key="5">
    <source>
        <dbReference type="ARBA" id="ARBA00023004"/>
    </source>
</evidence>
<dbReference type="Gene3D" id="1.10.630.10">
    <property type="entry name" value="Cytochrome P450"/>
    <property type="match status" value="1"/>
</dbReference>
<dbReference type="PROSITE" id="PS00086">
    <property type="entry name" value="CYTOCHROME_P450"/>
    <property type="match status" value="1"/>
</dbReference>
<protein>
    <recommendedName>
        <fullName evidence="13">Cytochrome P450 77A4-like</fullName>
    </recommendedName>
</protein>
<dbReference type="InterPro" id="IPR017972">
    <property type="entry name" value="Cyt_P450_CS"/>
</dbReference>
<feature type="transmembrane region" description="Helical" evidence="10">
    <location>
        <begin position="153"/>
        <end position="174"/>
    </location>
</feature>
<evidence type="ECO:0000256" key="8">
    <source>
        <dbReference type="RuleBase" id="RU000461"/>
    </source>
</evidence>
<dbReference type="PRINTS" id="PR00385">
    <property type="entry name" value="P450"/>
</dbReference>
<dbReference type="PRINTS" id="PR00463">
    <property type="entry name" value="EP450I"/>
</dbReference>
<keyword evidence="12" id="KW-1185">Reference proteome</keyword>
<dbReference type="InterPro" id="IPR002401">
    <property type="entry name" value="Cyt_P450_E_grp-I"/>
</dbReference>
<comment type="caution">
    <text evidence="11">The sequence shown here is derived from an EMBL/GenBank/DDBJ whole genome shotgun (WGS) entry which is preliminary data.</text>
</comment>
<dbReference type="EMBL" id="PQIB02000015">
    <property type="protein sequence ID" value="RLM64369.1"/>
    <property type="molecule type" value="Genomic_DNA"/>
</dbReference>
<dbReference type="PANTHER" id="PTHR47944">
    <property type="entry name" value="CYTOCHROME P450 98A9"/>
    <property type="match status" value="1"/>
</dbReference>
<keyword evidence="10" id="KW-1133">Transmembrane helix</keyword>
<keyword evidence="6 8" id="KW-0503">Monooxygenase</keyword>
<dbReference type="GO" id="GO:0020037">
    <property type="term" value="F:heme binding"/>
    <property type="evidence" value="ECO:0007669"/>
    <property type="project" value="InterPro"/>
</dbReference>
<feature type="region of interest" description="Disordered" evidence="9">
    <location>
        <begin position="43"/>
        <end position="63"/>
    </location>
</feature>
<dbReference type="GO" id="GO:0016705">
    <property type="term" value="F:oxidoreductase activity, acting on paired donors, with incorporation or reduction of molecular oxygen"/>
    <property type="evidence" value="ECO:0007669"/>
    <property type="project" value="InterPro"/>
</dbReference>
<keyword evidence="5 7" id="KW-0408">Iron</keyword>
<evidence type="ECO:0000256" key="1">
    <source>
        <dbReference type="ARBA" id="ARBA00010617"/>
    </source>
</evidence>
<dbReference type="InterPro" id="IPR001128">
    <property type="entry name" value="Cyt_P450"/>
</dbReference>
<keyword evidence="4 8" id="KW-0560">Oxidoreductase</keyword>
<accession>A0A3L6PV06</accession>
<organism evidence="11 12">
    <name type="scientific">Panicum miliaceum</name>
    <name type="common">Proso millet</name>
    <name type="synonym">Broomcorn millet</name>
    <dbReference type="NCBI Taxonomy" id="4540"/>
    <lineage>
        <taxon>Eukaryota</taxon>
        <taxon>Viridiplantae</taxon>
        <taxon>Streptophyta</taxon>
        <taxon>Embryophyta</taxon>
        <taxon>Tracheophyta</taxon>
        <taxon>Spermatophyta</taxon>
        <taxon>Magnoliopsida</taxon>
        <taxon>Liliopsida</taxon>
        <taxon>Poales</taxon>
        <taxon>Poaceae</taxon>
        <taxon>PACMAD clade</taxon>
        <taxon>Panicoideae</taxon>
        <taxon>Panicodae</taxon>
        <taxon>Paniceae</taxon>
        <taxon>Panicinae</taxon>
        <taxon>Panicum</taxon>
        <taxon>Panicum sect. Panicum</taxon>
    </lineage>
</organism>
<keyword evidence="10" id="KW-0472">Membrane</keyword>
<dbReference type="InterPro" id="IPR036396">
    <property type="entry name" value="Cyt_P450_sf"/>
</dbReference>
<dbReference type="STRING" id="4540.A0A3L6PV06"/>
<feature type="binding site" description="axial binding residue" evidence="7">
    <location>
        <position position="606"/>
    </location>
    <ligand>
        <name>heme</name>
        <dbReference type="ChEBI" id="CHEBI:30413"/>
    </ligand>
    <ligandPart>
        <name>Fe</name>
        <dbReference type="ChEBI" id="CHEBI:18248"/>
    </ligandPart>
</feature>
<dbReference type="GO" id="GO:0005506">
    <property type="term" value="F:iron ion binding"/>
    <property type="evidence" value="ECO:0007669"/>
    <property type="project" value="InterPro"/>
</dbReference>
<evidence type="ECO:0000256" key="10">
    <source>
        <dbReference type="SAM" id="Phobius"/>
    </source>
</evidence>
<dbReference type="OrthoDB" id="1470350at2759"/>
<dbReference type="FunFam" id="1.10.630.10:FF:000012">
    <property type="entry name" value="Cytochrome P450 family protein"/>
    <property type="match status" value="1"/>
</dbReference>
<dbReference type="GO" id="GO:0004497">
    <property type="term" value="F:monooxygenase activity"/>
    <property type="evidence" value="ECO:0007669"/>
    <property type="project" value="UniProtKB-KW"/>
</dbReference>
<dbReference type="Proteomes" id="UP000275267">
    <property type="component" value="Unassembled WGS sequence"/>
</dbReference>
<reference evidence="12" key="1">
    <citation type="journal article" date="2019" name="Nat. Commun.">
        <title>The genome of broomcorn millet.</title>
        <authorList>
            <person name="Zou C."/>
            <person name="Miki D."/>
            <person name="Li D."/>
            <person name="Tang Q."/>
            <person name="Xiao L."/>
            <person name="Rajput S."/>
            <person name="Deng P."/>
            <person name="Jia W."/>
            <person name="Huang R."/>
            <person name="Zhang M."/>
            <person name="Sun Y."/>
            <person name="Hu J."/>
            <person name="Fu X."/>
            <person name="Schnable P.S."/>
            <person name="Li F."/>
            <person name="Zhang H."/>
            <person name="Feng B."/>
            <person name="Zhu X."/>
            <person name="Liu R."/>
            <person name="Schnable J.C."/>
            <person name="Zhu J.-K."/>
            <person name="Zhang H."/>
        </authorList>
    </citation>
    <scope>NUCLEOTIDE SEQUENCE [LARGE SCALE GENOMIC DNA]</scope>
</reference>
<evidence type="ECO:0000256" key="2">
    <source>
        <dbReference type="ARBA" id="ARBA00022617"/>
    </source>
</evidence>
<keyword evidence="2 7" id="KW-0349">Heme</keyword>
<comment type="similarity">
    <text evidence="1 8">Belongs to the cytochrome P450 family.</text>
</comment>
<evidence type="ECO:0000256" key="9">
    <source>
        <dbReference type="SAM" id="MobiDB-lite"/>
    </source>
</evidence>
<dbReference type="SUPFAM" id="SSF48264">
    <property type="entry name" value="Cytochrome P450"/>
    <property type="match status" value="1"/>
</dbReference>
<evidence type="ECO:0000256" key="3">
    <source>
        <dbReference type="ARBA" id="ARBA00022723"/>
    </source>
</evidence>
<dbReference type="AlphaFoldDB" id="A0A3L6PV06"/>
<sequence>MAEQAASAGCAPPLVAKWTAPRGEWIDAVYCASTQTGNIRKGNGNEVVKGHPHPSPSSSPGIGELRWILPLSKPPTARCEGHLLDSSGTYTSPEMLVGGRGFSNQLVLDRPHLVGAGLAFTPTSVSMQQPTSRATTAGQLHAAMEEAASPLSVLQLAFTAAVATAALAVAVAVARYNRRYRGLRLPPGPPGWPVVGNLFQVAFSGKLFIHYIRDLRREYGPILTLRMGERTLVIISSAELAHEALVEKGQEFASRPRENTTRNIFSSNKFTVNSAVYGPEWRSLRRNMVSGMLSTSRLREFRHARMRAMDRFVARMRAETAASPDGASVWVLRNARFAVFCILLDMTFGLLDLHEEHIVRIDAVMKRVLLAVGVRMDDYLPFLRPFFWRHQRRALAVRREQVDTLLPLINRRRAILRASSPPDPDVAAPFSYLDSLLDLRVEGRDAAPTDDELVTLCAELINGGTDTTATAIEWGMARIVDNPSIQARLHEEIVRQVGDARPVDDKDTDAMPYLQAFVKELLRKHPPTYFSLTHAAARPGCKLAGYDVPADANLDIFLPTISEDPKLWDRPAEFDPERFLSGGEAADMTGSAGIRMIPFGAGRRICPGLAMGTTHIALMVARMVQAFEWRAHPSQPPPDFKDKVEFTVVMDRPLLAAVRPRSLSF</sequence>
<evidence type="ECO:0000313" key="12">
    <source>
        <dbReference type="Proteomes" id="UP000275267"/>
    </source>
</evidence>
<keyword evidence="10" id="KW-0812">Transmembrane</keyword>
<evidence type="ECO:0000256" key="7">
    <source>
        <dbReference type="PIRSR" id="PIRSR602401-1"/>
    </source>
</evidence>